<organism evidence="1 2">
    <name type="scientific">Thalassobaculum litoreum DSM 18839</name>
    <dbReference type="NCBI Taxonomy" id="1123362"/>
    <lineage>
        <taxon>Bacteria</taxon>
        <taxon>Pseudomonadati</taxon>
        <taxon>Pseudomonadota</taxon>
        <taxon>Alphaproteobacteria</taxon>
        <taxon>Rhodospirillales</taxon>
        <taxon>Thalassobaculaceae</taxon>
        <taxon>Thalassobaculum</taxon>
    </lineage>
</organism>
<evidence type="ECO:0000313" key="1">
    <source>
        <dbReference type="EMBL" id="SDF42610.1"/>
    </source>
</evidence>
<proteinExistence type="predicted"/>
<gene>
    <name evidence="1" type="ORF">SAMN05660686_01294</name>
</gene>
<protein>
    <submittedName>
        <fullName evidence="1">Uncharacterized protein</fullName>
    </submittedName>
</protein>
<sequence length="265" mass="27556">MGDPVPAITEHEATGAVAETFDDIKATLGIPVVNLIWRHLATIDGGLDWAWGAAKPIYASGQAARSAQALFDRLPVAMPEPLAPGALQAVGVTAEDLATIRAVAAGYNRGNGLNLLALGALVVPPAGPVPGGGGSAAEEASAPIPRVLSEGDVPPHVWELVLALNRFGSRPDEPILATMYRHLAYWPGLLALMHAGFAPLEADGRLRAATATTRSMAMAESARLAHLRAEAGPAPAEAVAAVEEFTRHVIARMVPICLAFSRWVG</sequence>
<reference evidence="1 2" key="1">
    <citation type="submission" date="2016-10" db="EMBL/GenBank/DDBJ databases">
        <authorList>
            <person name="Varghese N."/>
            <person name="Submissions S."/>
        </authorList>
    </citation>
    <scope>NUCLEOTIDE SEQUENCE [LARGE SCALE GENOMIC DNA]</scope>
    <source>
        <strain evidence="1 2">DSM 18839</strain>
    </source>
</reference>
<dbReference type="RefSeq" id="WP_175474124.1">
    <property type="nucleotide sequence ID" value="NZ_FNBW01000003.1"/>
</dbReference>
<dbReference type="EMBL" id="FNBW01000003">
    <property type="protein sequence ID" value="SDF42610.1"/>
    <property type="molecule type" value="Genomic_DNA"/>
</dbReference>
<dbReference type="AlphaFoldDB" id="A0A8G2BG45"/>
<dbReference type="Proteomes" id="UP000198615">
    <property type="component" value="Unassembled WGS sequence"/>
</dbReference>
<comment type="caution">
    <text evidence="1">The sequence shown here is derived from an EMBL/GenBank/DDBJ whole genome shotgun (WGS) entry which is preliminary data.</text>
</comment>
<accession>A0A8G2BG45</accession>
<keyword evidence="2" id="KW-1185">Reference proteome</keyword>
<evidence type="ECO:0000313" key="2">
    <source>
        <dbReference type="Proteomes" id="UP000198615"/>
    </source>
</evidence>
<name>A0A8G2BG45_9PROT</name>